<accession>A0A2P6U222</accession>
<evidence type="ECO:0000313" key="3">
    <source>
        <dbReference type="Proteomes" id="UP000239899"/>
    </source>
</evidence>
<organism evidence="2 3">
    <name type="scientific">Chlorella sorokiniana</name>
    <name type="common">Freshwater green alga</name>
    <dbReference type="NCBI Taxonomy" id="3076"/>
    <lineage>
        <taxon>Eukaryota</taxon>
        <taxon>Viridiplantae</taxon>
        <taxon>Chlorophyta</taxon>
        <taxon>core chlorophytes</taxon>
        <taxon>Trebouxiophyceae</taxon>
        <taxon>Chlorellales</taxon>
        <taxon>Chlorellaceae</taxon>
        <taxon>Chlorella clade</taxon>
        <taxon>Chlorella</taxon>
    </lineage>
</organism>
<sequence>MSARALSEAASLYMQRGAASSQQFVGWAAQVAGMYECTQSLVPLLFRLATSILTHAVRNSERQADRRQAAGGAVSAASGRRLRAAAAAGAAGQPGSPLDVEPTLVLAGFYIEEIAGVRQLLDEIGAAEVKVVPTTPERLYRPLGEVLATPEPQWDQPVPDDWQAGGGWGQQPMVLMAGLDQQESNILLDLLEESVSASLCPAYATPENLGAPLGEVLAAGLKLWRQSSGGSGGGAAATGAAAAGTAGGGAAAAAAEAAASDAAEGVQFIGELPPLEELLAQPAGQADASAESSSGGSSASSSKADAAASSSSAGAATSASSSSVAKARQLSMSAAPEVVQAEFRERPAAAAAAEEDVQEEEGGVPLDLIDAIATGSEPRGPPAATAAQATSAAPAEEASMSSEELLAAARAALGLGSADLQRLVDETAAKAAPATGVPFVPGGDAAGSSSASSGFPGAASPAAAAAAAAPAPSVRPAPPKGSGSSSPKPWETAAGAAAVSGASAAAGTASKGFGRPAPPSRKAAKAARRTAGSSSGNSAAVAGQPAAAAQAAPGTSQGAAAADARQQPEQGGQQQGEQQPEEGRVLPPTDQFVLSRAQLKEVTAQHGLDYEQLLAGLKQRGIELTD</sequence>
<feature type="region of interest" description="Disordered" evidence="1">
    <location>
        <begin position="432"/>
        <end position="591"/>
    </location>
</feature>
<feature type="region of interest" description="Disordered" evidence="1">
    <location>
        <begin position="281"/>
        <end position="403"/>
    </location>
</feature>
<feature type="compositionally biased region" description="Low complexity" evidence="1">
    <location>
        <begin position="441"/>
        <end position="472"/>
    </location>
</feature>
<dbReference type="EMBL" id="LHPG02000002">
    <property type="protein sequence ID" value="PRW60368.1"/>
    <property type="molecule type" value="Genomic_DNA"/>
</dbReference>
<feature type="compositionally biased region" description="Low complexity" evidence="1">
    <location>
        <begin position="480"/>
        <end position="510"/>
    </location>
</feature>
<dbReference type="Proteomes" id="UP000239899">
    <property type="component" value="Unassembled WGS sequence"/>
</dbReference>
<feature type="compositionally biased region" description="Low complexity" evidence="1">
    <location>
        <begin position="382"/>
        <end position="403"/>
    </location>
</feature>
<comment type="caution">
    <text evidence="2">The sequence shown here is derived from an EMBL/GenBank/DDBJ whole genome shotgun (WGS) entry which is preliminary data.</text>
</comment>
<dbReference type="OrthoDB" id="2018221at2759"/>
<reference evidence="2 3" key="1">
    <citation type="journal article" date="2018" name="Plant J.">
        <title>Genome sequences of Chlorella sorokiniana UTEX 1602 and Micractinium conductrix SAG 241.80: implications to maltose excretion by a green alga.</title>
        <authorList>
            <person name="Arriola M.B."/>
            <person name="Velmurugan N."/>
            <person name="Zhang Y."/>
            <person name="Plunkett M.H."/>
            <person name="Hondzo H."/>
            <person name="Barney B.M."/>
        </authorList>
    </citation>
    <scope>NUCLEOTIDE SEQUENCE [LARGE SCALE GENOMIC DNA]</scope>
    <source>
        <strain evidence="3">UTEX 1602</strain>
    </source>
</reference>
<keyword evidence="3" id="KW-1185">Reference proteome</keyword>
<proteinExistence type="predicted"/>
<feature type="compositionally biased region" description="Low complexity" evidence="1">
    <location>
        <begin position="281"/>
        <end position="327"/>
    </location>
</feature>
<name>A0A2P6U222_CHLSO</name>
<feature type="compositionally biased region" description="Acidic residues" evidence="1">
    <location>
        <begin position="353"/>
        <end position="362"/>
    </location>
</feature>
<feature type="compositionally biased region" description="Low complexity" evidence="1">
    <location>
        <begin position="529"/>
        <end position="578"/>
    </location>
</feature>
<evidence type="ECO:0000256" key="1">
    <source>
        <dbReference type="SAM" id="MobiDB-lite"/>
    </source>
</evidence>
<dbReference type="AlphaFoldDB" id="A0A2P6U222"/>
<gene>
    <name evidence="2" type="ORF">C2E21_1188</name>
</gene>
<protein>
    <submittedName>
        <fullName evidence="2">Uncharacterized protein</fullName>
    </submittedName>
</protein>
<evidence type="ECO:0000313" key="2">
    <source>
        <dbReference type="EMBL" id="PRW60368.1"/>
    </source>
</evidence>